<name>A0A0F9Q754_9ZZZZ</name>
<evidence type="ECO:0000313" key="1">
    <source>
        <dbReference type="EMBL" id="KKN01228.1"/>
    </source>
</evidence>
<comment type="caution">
    <text evidence="1">The sequence shown here is derived from an EMBL/GenBank/DDBJ whole genome shotgun (WGS) entry which is preliminary data.</text>
</comment>
<sequence>MNEAQHIGTAPCASIAHIDGHIVLVWSWDNSTWRVTEYAATQRELDIEIAYRRSKKQVYAIFRVRERQVTRND</sequence>
<reference evidence="1" key="1">
    <citation type="journal article" date="2015" name="Nature">
        <title>Complex archaea that bridge the gap between prokaryotes and eukaryotes.</title>
        <authorList>
            <person name="Spang A."/>
            <person name="Saw J.H."/>
            <person name="Jorgensen S.L."/>
            <person name="Zaremba-Niedzwiedzka K."/>
            <person name="Martijn J."/>
            <person name="Lind A.E."/>
            <person name="van Eijk R."/>
            <person name="Schleper C."/>
            <person name="Guy L."/>
            <person name="Ettema T.J."/>
        </authorList>
    </citation>
    <scope>NUCLEOTIDE SEQUENCE</scope>
</reference>
<organism evidence="1">
    <name type="scientific">marine sediment metagenome</name>
    <dbReference type="NCBI Taxonomy" id="412755"/>
    <lineage>
        <taxon>unclassified sequences</taxon>
        <taxon>metagenomes</taxon>
        <taxon>ecological metagenomes</taxon>
    </lineage>
</organism>
<protein>
    <submittedName>
        <fullName evidence="1">Uncharacterized protein</fullName>
    </submittedName>
</protein>
<gene>
    <name evidence="1" type="ORF">LCGC14_1129920</name>
</gene>
<accession>A0A0F9Q754</accession>
<dbReference type="EMBL" id="LAZR01005285">
    <property type="protein sequence ID" value="KKN01228.1"/>
    <property type="molecule type" value="Genomic_DNA"/>
</dbReference>
<proteinExistence type="predicted"/>
<dbReference type="AlphaFoldDB" id="A0A0F9Q754"/>